<accession>A0ABW5A1S5</accession>
<comment type="caution">
    <text evidence="1">The sequence shown here is derived from an EMBL/GenBank/DDBJ whole genome shotgun (WGS) entry which is preliminary data.</text>
</comment>
<sequence length="103" mass="11837">MEAVEMQPGEAVPFFREKDQAGVWHNQTDEQVRPTLLLFVNNTSGTCKAILQKLSAKMSEQFRVRSVPMAVLYSSDDRLQAVQKLERFEQLFFLLKDDTARVS</sequence>
<evidence type="ECO:0000313" key="1">
    <source>
        <dbReference type="EMBL" id="MFD2171910.1"/>
    </source>
</evidence>
<reference evidence="2" key="1">
    <citation type="journal article" date="2019" name="Int. J. Syst. Evol. Microbiol.">
        <title>The Global Catalogue of Microorganisms (GCM) 10K type strain sequencing project: providing services to taxonomists for standard genome sequencing and annotation.</title>
        <authorList>
            <consortium name="The Broad Institute Genomics Platform"/>
            <consortium name="The Broad Institute Genome Sequencing Center for Infectious Disease"/>
            <person name="Wu L."/>
            <person name="Ma J."/>
        </authorList>
    </citation>
    <scope>NUCLEOTIDE SEQUENCE [LARGE SCALE GENOMIC DNA]</scope>
    <source>
        <strain evidence="2">CGMCC 1.13574</strain>
    </source>
</reference>
<proteinExistence type="predicted"/>
<dbReference type="SUPFAM" id="SSF52833">
    <property type="entry name" value="Thioredoxin-like"/>
    <property type="match status" value="1"/>
</dbReference>
<dbReference type="RefSeq" id="WP_386049121.1">
    <property type="nucleotide sequence ID" value="NZ_JBHUIO010000011.1"/>
</dbReference>
<organism evidence="1 2">
    <name type="scientific">Tumebacillus lipolyticus</name>
    <dbReference type="NCBI Taxonomy" id="1280370"/>
    <lineage>
        <taxon>Bacteria</taxon>
        <taxon>Bacillati</taxon>
        <taxon>Bacillota</taxon>
        <taxon>Bacilli</taxon>
        <taxon>Bacillales</taxon>
        <taxon>Alicyclobacillaceae</taxon>
        <taxon>Tumebacillus</taxon>
    </lineage>
</organism>
<gene>
    <name evidence="1" type="ORF">ACFSOY_18250</name>
</gene>
<dbReference type="InterPro" id="IPR036249">
    <property type="entry name" value="Thioredoxin-like_sf"/>
</dbReference>
<name>A0ABW5A1S5_9BACL</name>
<evidence type="ECO:0000313" key="2">
    <source>
        <dbReference type="Proteomes" id="UP001597343"/>
    </source>
</evidence>
<protein>
    <recommendedName>
        <fullName evidence="3">Thioredoxin domain-containing protein</fullName>
    </recommendedName>
</protein>
<keyword evidence="2" id="KW-1185">Reference proteome</keyword>
<evidence type="ECO:0008006" key="3">
    <source>
        <dbReference type="Google" id="ProtNLM"/>
    </source>
</evidence>
<dbReference type="EMBL" id="JBHUIO010000011">
    <property type="protein sequence ID" value="MFD2171910.1"/>
    <property type="molecule type" value="Genomic_DNA"/>
</dbReference>
<dbReference type="Proteomes" id="UP001597343">
    <property type="component" value="Unassembled WGS sequence"/>
</dbReference>